<dbReference type="Proteomes" id="UP000245764">
    <property type="component" value="Chromosome 8"/>
</dbReference>
<evidence type="ECO:0000313" key="5">
    <source>
        <dbReference type="Proteomes" id="UP000245764"/>
    </source>
</evidence>
<feature type="compositionally biased region" description="Basic and acidic residues" evidence="2">
    <location>
        <begin position="1163"/>
        <end position="1173"/>
    </location>
</feature>
<dbReference type="SMART" id="SM00355">
    <property type="entry name" value="ZnF_C2H2"/>
    <property type="match status" value="7"/>
</dbReference>
<feature type="repeat" description="ANK" evidence="1">
    <location>
        <begin position="839"/>
        <end position="871"/>
    </location>
</feature>
<feature type="domain" description="C2H2-type" evidence="3">
    <location>
        <begin position="344"/>
        <end position="369"/>
    </location>
</feature>
<dbReference type="InterPro" id="IPR013087">
    <property type="entry name" value="Znf_C2H2_type"/>
</dbReference>
<name>A0A2H1GTF9_ZYMTR</name>
<reference evidence="5" key="1">
    <citation type="submission" date="2017-05" db="EMBL/GenBank/DDBJ databases">
        <authorList>
            <person name="Song R."/>
            <person name="Chenine A.L."/>
            <person name="Ruprecht R.M."/>
        </authorList>
    </citation>
    <scope>NUCLEOTIDE SEQUENCE [LARGE SCALE GENOMIC DNA]</scope>
</reference>
<dbReference type="InterPro" id="IPR058925">
    <property type="entry name" value="zf-C2H2_AcuF"/>
</dbReference>
<dbReference type="SUPFAM" id="SSF48403">
    <property type="entry name" value="Ankyrin repeat"/>
    <property type="match status" value="1"/>
</dbReference>
<dbReference type="PROSITE" id="PS50297">
    <property type="entry name" value="ANK_REP_REGION"/>
    <property type="match status" value="4"/>
</dbReference>
<feature type="region of interest" description="Disordered" evidence="2">
    <location>
        <begin position="201"/>
        <end position="221"/>
    </location>
</feature>
<feature type="domain" description="C2H2-type" evidence="3">
    <location>
        <begin position="314"/>
        <end position="340"/>
    </location>
</feature>
<gene>
    <name evidence="4" type="ORF">ZT1E4_G8410</name>
</gene>
<feature type="domain" description="C2H2-type" evidence="3">
    <location>
        <begin position="1261"/>
        <end position="1286"/>
    </location>
</feature>
<dbReference type="PANTHER" id="PTHR35391">
    <property type="entry name" value="C2H2-TYPE DOMAIN-CONTAINING PROTEIN-RELATED"/>
    <property type="match status" value="1"/>
</dbReference>
<feature type="compositionally biased region" description="Low complexity" evidence="2">
    <location>
        <begin position="534"/>
        <end position="550"/>
    </location>
</feature>
<dbReference type="SMART" id="SM00248">
    <property type="entry name" value="ANK"/>
    <property type="match status" value="8"/>
</dbReference>
<feature type="domain" description="C2H2-type" evidence="3">
    <location>
        <begin position="594"/>
        <end position="621"/>
    </location>
</feature>
<feature type="region of interest" description="Disordered" evidence="2">
    <location>
        <begin position="1054"/>
        <end position="1182"/>
    </location>
</feature>
<dbReference type="Pfam" id="PF12796">
    <property type="entry name" value="Ank_2"/>
    <property type="match status" value="2"/>
</dbReference>
<feature type="region of interest" description="Disordered" evidence="2">
    <location>
        <begin position="513"/>
        <end position="560"/>
    </location>
</feature>
<feature type="domain" description="C2H2-type" evidence="3">
    <location>
        <begin position="627"/>
        <end position="655"/>
    </location>
</feature>
<feature type="repeat" description="ANK" evidence="1">
    <location>
        <begin position="965"/>
        <end position="997"/>
    </location>
</feature>
<dbReference type="InterPro" id="IPR036770">
    <property type="entry name" value="Ankyrin_rpt-contain_sf"/>
</dbReference>
<keyword evidence="1" id="KW-0040">ANK repeat</keyword>
<evidence type="ECO:0000313" key="4">
    <source>
        <dbReference type="EMBL" id="SMR56813.1"/>
    </source>
</evidence>
<feature type="compositionally biased region" description="Basic and acidic residues" evidence="2">
    <location>
        <begin position="1221"/>
        <end position="1241"/>
    </location>
</feature>
<dbReference type="PROSITE" id="PS50088">
    <property type="entry name" value="ANK_REPEAT"/>
    <property type="match status" value="5"/>
</dbReference>
<dbReference type="Gene3D" id="1.25.40.20">
    <property type="entry name" value="Ankyrin repeat-containing domain"/>
    <property type="match status" value="2"/>
</dbReference>
<dbReference type="Gene3D" id="3.30.160.60">
    <property type="entry name" value="Classic Zinc Finger"/>
    <property type="match status" value="2"/>
</dbReference>
<dbReference type="PANTHER" id="PTHR35391:SF7">
    <property type="entry name" value="C2H2-TYPE DOMAIN-CONTAINING PROTEIN"/>
    <property type="match status" value="1"/>
</dbReference>
<accession>A0A2H1GTF9</accession>
<dbReference type="EMBL" id="LT854260">
    <property type="protein sequence ID" value="SMR56813.1"/>
    <property type="molecule type" value="Genomic_DNA"/>
</dbReference>
<sequence>MPKAHSLSDASRQALSEFASLKELLPPASHSYQRLEDVQQRFRLWSGVIGAAHPVHVQNSLAHRVRAAPKLQARFEELLGDTIDDLEELAELMRGTSGVWDEAAVSEFDDIIESISESVRSLFKTSGIARKATVRDRYALALKKVPAFEVVGEEVDFELIGDLFPRLRLTRHDWLRNRLAKANNIRRRYFQYCEGHQSAVEAGTRRGQQKSLPSSATDEAGSERSLAVTVRTVATTVNAAAYDVATAESDGAESVVSAYSYATDSSTPMRYRVIDLEEVNRGEENFICPYCRQEQSITSQERWNRHVLSDLKAYVCIDRDCTTELFDNSRAWMRHQLLTHWIERKCPYCGDDQSYATVDGLKMHLRQQHSTKFHQEQLDQICNLSEHEPAEVSAAACPFCDWQTKLEYQKHAAGTPVSLQRYRRHIGSHLEQAALAVLHVAEANDSEHDGHDCHDDLHWSSDRDSLPSLHMDGNDKGDEIGSQGELPSRTGRKIPELDRINFEERRARIQRAISESLKDTESENLAESARNESRSTSPTSSAAAGNASRNASREPPATSEMELASGTLTIIYDQSHAQRGHGRHAALSTPAGPFPCLLAVYGCQSSFRSKIEWKRHVATQHMRLGFWRCDLCRRGNKTYNFNRKDLYFQHVRRMHAEELGSFDNRSHGDTSSEDAVVLHEAASRCYVKLRTPPPNSRCLFCDDEFHGSGSWEQRIEHISGHLEAAKKERRGVGNPSNWKSDEAAHNWLVAEGLVVARGQTWVLADTTGVAVSTAEIGQFTHTKGHLNDRPVTRGVREPELGYQLLDNLLYDACDSGDAQRVRQLLDGPRDASEALTARGLERALQHASSQGHEDIVQILLDDGVNVDCRNGLSPLRLASTGGHDRVVQLLLDRGASMKARIGDAPGSNALSDASAGGHETTVKLLLDRGAKDYDPALHYASWWGQHSIVQLLLNRGANIDSKDRLGESALFKAAETGHARMVQMLIDSGADVNAMNTDGPALHAASRNGHQTIVQLLLDAGADINATDDRGYTALQDASANGHQGILQLLLDVLQDPPGPSPRSPQSLTRLLSPGFGIESVSSPRHYQGPTRDHPEQGVSDMVRVEHDDDADHDGRGSNASVVPSFDHESGPTGAYSGAWSTPYQPRARDAFVSNHDGQGSNEDPKYTTDHENASMGAPSELQSPSYHIRVQEVNHSGHDELGFREGSVPASNRESSPDVDYWRKPGFDGGEARSADRESRLVNAPPELQAHQYTRTSPGYHCLFPNCSHITTRKADLERHVSRTHPRVLFNCEWELCERKGRYGFSTKDKMVDHMRQVHGADIPKRRGPRR</sequence>
<protein>
    <recommendedName>
        <fullName evidence="3">C2H2-type domain-containing protein</fullName>
    </recommendedName>
</protein>
<dbReference type="Pfam" id="PF26082">
    <property type="entry name" value="zf-C2H2_AcuF"/>
    <property type="match status" value="1"/>
</dbReference>
<feature type="region of interest" description="Disordered" evidence="2">
    <location>
        <begin position="1200"/>
        <end position="1241"/>
    </location>
</feature>
<evidence type="ECO:0000256" key="2">
    <source>
        <dbReference type="SAM" id="MobiDB-lite"/>
    </source>
</evidence>
<feature type="repeat" description="ANK" evidence="1">
    <location>
        <begin position="932"/>
        <end position="964"/>
    </location>
</feature>
<evidence type="ECO:0000259" key="3">
    <source>
        <dbReference type="SMART" id="SM00355"/>
    </source>
</evidence>
<proteinExistence type="predicted"/>
<feature type="region of interest" description="Disordered" evidence="2">
    <location>
        <begin position="464"/>
        <end position="498"/>
    </location>
</feature>
<feature type="domain" description="C2H2-type" evidence="3">
    <location>
        <begin position="1291"/>
        <end position="1320"/>
    </location>
</feature>
<evidence type="ECO:0000256" key="1">
    <source>
        <dbReference type="PROSITE-ProRule" id="PRU00023"/>
    </source>
</evidence>
<feature type="repeat" description="ANK" evidence="1">
    <location>
        <begin position="997"/>
        <end position="1029"/>
    </location>
</feature>
<feature type="domain" description="C2H2-type" evidence="3">
    <location>
        <begin position="696"/>
        <end position="721"/>
    </location>
</feature>
<dbReference type="PRINTS" id="PR01415">
    <property type="entry name" value="ANKYRIN"/>
</dbReference>
<dbReference type="InterPro" id="IPR002110">
    <property type="entry name" value="Ankyrin_rpt"/>
</dbReference>
<feature type="repeat" description="ANK" evidence="1">
    <location>
        <begin position="870"/>
        <end position="902"/>
    </location>
</feature>
<organism evidence="4 5">
    <name type="scientific">Zymoseptoria tritici ST99CH_1E4</name>
    <dbReference type="NCBI Taxonomy" id="1276532"/>
    <lineage>
        <taxon>Eukaryota</taxon>
        <taxon>Fungi</taxon>
        <taxon>Dikarya</taxon>
        <taxon>Ascomycota</taxon>
        <taxon>Pezizomycotina</taxon>
        <taxon>Dothideomycetes</taxon>
        <taxon>Dothideomycetidae</taxon>
        <taxon>Mycosphaerellales</taxon>
        <taxon>Mycosphaerellaceae</taxon>
        <taxon>Zymoseptoria</taxon>
    </lineage>
</organism>